<reference evidence="3" key="2">
    <citation type="submission" date="2023-03" db="EMBL/GenBank/DDBJ databases">
        <authorList>
            <person name="Zhang Z."/>
        </authorList>
    </citation>
    <scope>NUCLEOTIDE SEQUENCE</scope>
    <source>
        <strain evidence="3">DSA</strain>
    </source>
</reference>
<evidence type="ECO:0000313" key="4">
    <source>
        <dbReference type="Proteomes" id="UP001172911"/>
    </source>
</evidence>
<evidence type="ECO:0000259" key="2">
    <source>
        <dbReference type="Pfam" id="PF01370"/>
    </source>
</evidence>
<dbReference type="PANTHER" id="PTHR43000">
    <property type="entry name" value="DTDP-D-GLUCOSE 4,6-DEHYDRATASE-RELATED"/>
    <property type="match status" value="1"/>
</dbReference>
<dbReference type="AlphaFoldDB" id="A0AAW7ZE40"/>
<organism evidence="3 4">
    <name type="scientific">Desulforamulus aquiferis</name>
    <dbReference type="NCBI Taxonomy" id="1397668"/>
    <lineage>
        <taxon>Bacteria</taxon>
        <taxon>Bacillati</taxon>
        <taxon>Bacillota</taxon>
        <taxon>Clostridia</taxon>
        <taxon>Eubacteriales</taxon>
        <taxon>Peptococcaceae</taxon>
        <taxon>Desulforamulus</taxon>
    </lineage>
</organism>
<keyword evidence="4" id="KW-1185">Reference proteome</keyword>
<feature type="domain" description="NAD-dependent epimerase/dehydratase" evidence="2">
    <location>
        <begin position="6"/>
        <end position="236"/>
    </location>
</feature>
<dbReference type="InterPro" id="IPR001509">
    <property type="entry name" value="Epimerase_deHydtase"/>
</dbReference>
<sequence>MKQTRVLVTGAGGFIGSHLVNRLAFDGLKVGALIRGRCRKEIIKPDPNINYISSDVLNFSKLGKEVKSFRPHLAFHLAGTRPLGGAWGTIQQAYQNNLTGTLNVLQALQENGCRAVIVVGSTSEYGPGPAPYKENQACQPSTAYGSSKQAATQLALLVAKMFGMPITVIRPTLVYGPGQGEKLFLSQLIKSLLANQPFAMTGGEQYRDFIYVDDVIEALWLAAATERGQGGVYNIGTGASITLREAANIVADQLGKAELLKVGVIPYSRDEQFAYCVDSTRAREILNWKPTTDFIPGVKKTIEWFIS</sequence>
<evidence type="ECO:0000313" key="3">
    <source>
        <dbReference type="EMBL" id="MDO7787424.1"/>
    </source>
</evidence>
<dbReference type="Pfam" id="PF01370">
    <property type="entry name" value="Epimerase"/>
    <property type="match status" value="1"/>
</dbReference>
<dbReference type="Proteomes" id="UP001172911">
    <property type="component" value="Unassembled WGS sequence"/>
</dbReference>
<dbReference type="Gene3D" id="3.40.50.720">
    <property type="entry name" value="NAD(P)-binding Rossmann-like Domain"/>
    <property type="match status" value="1"/>
</dbReference>
<dbReference type="EMBL" id="JARPTC010000013">
    <property type="protein sequence ID" value="MDO7787424.1"/>
    <property type="molecule type" value="Genomic_DNA"/>
</dbReference>
<name>A0AAW7ZE40_9FIRM</name>
<accession>A0AAW7ZE40</accession>
<reference evidence="3" key="1">
    <citation type="journal article" date="2023" name="J. Hazard. Mater.">
        <title>Anaerobic biodegradation of pyrene and benzo[a]pyrene by a new sulfate-reducing Desulforamulus aquiferis strain DSA.</title>
        <authorList>
            <person name="Zhang Z."/>
            <person name="Sun J."/>
            <person name="Gong X."/>
            <person name="Wang C."/>
            <person name="Wang H."/>
        </authorList>
    </citation>
    <scope>NUCLEOTIDE SEQUENCE</scope>
    <source>
        <strain evidence="3">DSA</strain>
    </source>
</reference>
<comment type="similarity">
    <text evidence="1">Belongs to the NAD(P)-dependent epimerase/dehydratase family.</text>
</comment>
<protein>
    <submittedName>
        <fullName evidence="3">NAD(P)-dependent oxidoreductase</fullName>
    </submittedName>
</protein>
<comment type="caution">
    <text evidence="3">The sequence shown here is derived from an EMBL/GenBank/DDBJ whole genome shotgun (WGS) entry which is preliminary data.</text>
</comment>
<dbReference type="RefSeq" id="WP_304542567.1">
    <property type="nucleotide sequence ID" value="NZ_JARPTC010000013.1"/>
</dbReference>
<dbReference type="SUPFAM" id="SSF51735">
    <property type="entry name" value="NAD(P)-binding Rossmann-fold domains"/>
    <property type="match status" value="1"/>
</dbReference>
<proteinExistence type="inferred from homology"/>
<evidence type="ECO:0000256" key="1">
    <source>
        <dbReference type="ARBA" id="ARBA00007637"/>
    </source>
</evidence>
<gene>
    <name evidence="3" type="ORF">P6N53_09350</name>
</gene>
<dbReference type="InterPro" id="IPR036291">
    <property type="entry name" value="NAD(P)-bd_dom_sf"/>
</dbReference>